<comment type="caution">
    <text evidence="2">The sequence shown here is derived from an EMBL/GenBank/DDBJ whole genome shotgun (WGS) entry which is preliminary data.</text>
</comment>
<accession>A0A4C1UM72</accession>
<dbReference type="EMBL" id="BGZK01000195">
    <property type="protein sequence ID" value="GBP27528.1"/>
    <property type="molecule type" value="Genomic_DNA"/>
</dbReference>
<name>A0A4C1UM72_EUMVA</name>
<keyword evidence="3" id="KW-1185">Reference proteome</keyword>
<gene>
    <name evidence="2" type="ORF">EVAR_18721_1</name>
</gene>
<feature type="region of interest" description="Disordered" evidence="1">
    <location>
        <begin position="1"/>
        <end position="21"/>
    </location>
</feature>
<sequence length="67" mass="7370">MRAESRDVRGRVVATSRSRRERRPIPPCLLCRMSGCVSLELGEHAPAAFLVIAILLVTRAQDASPLI</sequence>
<evidence type="ECO:0000313" key="2">
    <source>
        <dbReference type="EMBL" id="GBP27528.1"/>
    </source>
</evidence>
<feature type="compositionally biased region" description="Basic and acidic residues" evidence="1">
    <location>
        <begin position="1"/>
        <end position="10"/>
    </location>
</feature>
<proteinExistence type="predicted"/>
<protein>
    <submittedName>
        <fullName evidence="2">Uncharacterized protein</fullName>
    </submittedName>
</protein>
<evidence type="ECO:0000256" key="1">
    <source>
        <dbReference type="SAM" id="MobiDB-lite"/>
    </source>
</evidence>
<evidence type="ECO:0000313" key="3">
    <source>
        <dbReference type="Proteomes" id="UP000299102"/>
    </source>
</evidence>
<reference evidence="2 3" key="1">
    <citation type="journal article" date="2019" name="Commun. Biol.">
        <title>The bagworm genome reveals a unique fibroin gene that provides high tensile strength.</title>
        <authorList>
            <person name="Kono N."/>
            <person name="Nakamura H."/>
            <person name="Ohtoshi R."/>
            <person name="Tomita M."/>
            <person name="Numata K."/>
            <person name="Arakawa K."/>
        </authorList>
    </citation>
    <scope>NUCLEOTIDE SEQUENCE [LARGE SCALE GENOMIC DNA]</scope>
</reference>
<dbReference type="AlphaFoldDB" id="A0A4C1UM72"/>
<organism evidence="2 3">
    <name type="scientific">Eumeta variegata</name>
    <name type="common">Bagworm moth</name>
    <name type="synonym">Eumeta japonica</name>
    <dbReference type="NCBI Taxonomy" id="151549"/>
    <lineage>
        <taxon>Eukaryota</taxon>
        <taxon>Metazoa</taxon>
        <taxon>Ecdysozoa</taxon>
        <taxon>Arthropoda</taxon>
        <taxon>Hexapoda</taxon>
        <taxon>Insecta</taxon>
        <taxon>Pterygota</taxon>
        <taxon>Neoptera</taxon>
        <taxon>Endopterygota</taxon>
        <taxon>Lepidoptera</taxon>
        <taxon>Glossata</taxon>
        <taxon>Ditrysia</taxon>
        <taxon>Tineoidea</taxon>
        <taxon>Psychidae</taxon>
        <taxon>Oiketicinae</taxon>
        <taxon>Eumeta</taxon>
    </lineage>
</organism>
<dbReference type="Proteomes" id="UP000299102">
    <property type="component" value="Unassembled WGS sequence"/>
</dbReference>